<keyword evidence="3" id="KW-1185">Reference proteome</keyword>
<feature type="transmembrane region" description="Helical" evidence="1">
    <location>
        <begin position="105"/>
        <end position="123"/>
    </location>
</feature>
<feature type="transmembrane region" description="Helical" evidence="1">
    <location>
        <begin position="32"/>
        <end position="49"/>
    </location>
</feature>
<accession>A0A1G6UKV8</accession>
<keyword evidence="1" id="KW-0472">Membrane</keyword>
<dbReference type="AlphaFoldDB" id="A0A1G6UKV8"/>
<evidence type="ECO:0000313" key="3">
    <source>
        <dbReference type="Proteomes" id="UP000198995"/>
    </source>
</evidence>
<dbReference type="STRING" id="2741.SAMN04489866_10384"/>
<reference evidence="2 3" key="1">
    <citation type="submission" date="2016-10" db="EMBL/GenBank/DDBJ databases">
        <authorList>
            <person name="de Groot N.N."/>
        </authorList>
    </citation>
    <scope>NUCLEOTIDE SEQUENCE [LARGE SCALE GENOMIC DNA]</scope>
    <source>
        <strain evidence="2 3">DSM 20475</strain>
    </source>
</reference>
<keyword evidence="1" id="KW-0812">Transmembrane</keyword>
<name>A0A1G6UKV8_PEPNI</name>
<feature type="transmembrane region" description="Helical" evidence="1">
    <location>
        <begin position="61"/>
        <end position="85"/>
    </location>
</feature>
<keyword evidence="1" id="KW-1133">Transmembrane helix</keyword>
<organism evidence="2 3">
    <name type="scientific">Peptococcus niger</name>
    <dbReference type="NCBI Taxonomy" id="2741"/>
    <lineage>
        <taxon>Bacteria</taxon>
        <taxon>Bacillati</taxon>
        <taxon>Bacillota</taxon>
        <taxon>Clostridia</taxon>
        <taxon>Eubacteriales</taxon>
        <taxon>Peptococcaceae</taxon>
        <taxon>Peptococcus</taxon>
    </lineage>
</organism>
<evidence type="ECO:0000313" key="2">
    <source>
        <dbReference type="EMBL" id="SDD41911.1"/>
    </source>
</evidence>
<dbReference type="EMBL" id="FNAF01000003">
    <property type="protein sequence ID" value="SDD41911.1"/>
    <property type="molecule type" value="Genomic_DNA"/>
</dbReference>
<dbReference type="RefSeq" id="WP_091791350.1">
    <property type="nucleotide sequence ID" value="NZ_FNAF01000003.1"/>
</dbReference>
<dbReference type="Proteomes" id="UP000198995">
    <property type="component" value="Unassembled WGS sequence"/>
</dbReference>
<evidence type="ECO:0000256" key="1">
    <source>
        <dbReference type="SAM" id="Phobius"/>
    </source>
</evidence>
<sequence length="151" mass="17344">MTEKQKMAYWRLIMAFLVYAVIWMGYKAWMPYWAGAFLLPLATLLRPHFNEAMASWPAVQEAGLFFYVVKWFAVILGLLAAGFLLGAMALNVPLTRLPQVAMREGLVLVPLLFIPICSYLNYAKHHVNDQMRRARQARAAGRKKKKTGKRR</sequence>
<proteinExistence type="predicted"/>
<gene>
    <name evidence="2" type="ORF">SAMN04489866_10384</name>
</gene>
<protein>
    <submittedName>
        <fullName evidence="2">Uncharacterized protein</fullName>
    </submittedName>
</protein>
<feature type="transmembrane region" description="Helical" evidence="1">
    <location>
        <begin position="7"/>
        <end position="26"/>
    </location>
</feature>